<sequence length="76" mass="8024">MEHGNGKESSTMKKGWVAFSASVEEGLQDAKASIAGLAKKATARSEEEASQADLETAKKQVEAADAAEEKKKQAQT</sequence>
<organism evidence="2 3">
    <name type="scientific">Zingiber officinale</name>
    <name type="common">Ginger</name>
    <name type="synonym">Amomum zingiber</name>
    <dbReference type="NCBI Taxonomy" id="94328"/>
    <lineage>
        <taxon>Eukaryota</taxon>
        <taxon>Viridiplantae</taxon>
        <taxon>Streptophyta</taxon>
        <taxon>Embryophyta</taxon>
        <taxon>Tracheophyta</taxon>
        <taxon>Spermatophyta</taxon>
        <taxon>Magnoliopsida</taxon>
        <taxon>Liliopsida</taxon>
        <taxon>Zingiberales</taxon>
        <taxon>Zingiberaceae</taxon>
        <taxon>Zingiber</taxon>
    </lineage>
</organism>
<comment type="caution">
    <text evidence="2">The sequence shown here is derived from an EMBL/GenBank/DDBJ whole genome shotgun (WGS) entry which is preliminary data.</text>
</comment>
<name>A0A8J5CCX1_ZINOF</name>
<proteinExistence type="predicted"/>
<gene>
    <name evidence="2" type="ORF">ZIOFF_070320</name>
</gene>
<reference evidence="2 3" key="1">
    <citation type="submission" date="2020-08" db="EMBL/GenBank/DDBJ databases">
        <title>Plant Genome Project.</title>
        <authorList>
            <person name="Zhang R.-G."/>
        </authorList>
    </citation>
    <scope>NUCLEOTIDE SEQUENCE [LARGE SCALE GENOMIC DNA]</scope>
    <source>
        <tissue evidence="2">Rhizome</tissue>
    </source>
</reference>
<evidence type="ECO:0000313" key="2">
    <source>
        <dbReference type="EMBL" id="KAG6472842.1"/>
    </source>
</evidence>
<dbReference type="AlphaFoldDB" id="A0A8J5CCX1"/>
<feature type="compositionally biased region" description="Basic and acidic residues" evidence="1">
    <location>
        <begin position="55"/>
        <end position="76"/>
    </location>
</feature>
<protein>
    <submittedName>
        <fullName evidence="2">Uncharacterized protein</fullName>
    </submittedName>
</protein>
<accession>A0A8J5CCX1</accession>
<evidence type="ECO:0000313" key="3">
    <source>
        <dbReference type="Proteomes" id="UP000734854"/>
    </source>
</evidence>
<dbReference type="EMBL" id="JACMSC010000020">
    <property type="protein sequence ID" value="KAG6472842.1"/>
    <property type="molecule type" value="Genomic_DNA"/>
</dbReference>
<dbReference type="Proteomes" id="UP000734854">
    <property type="component" value="Unassembled WGS sequence"/>
</dbReference>
<evidence type="ECO:0000256" key="1">
    <source>
        <dbReference type="SAM" id="MobiDB-lite"/>
    </source>
</evidence>
<keyword evidence="3" id="KW-1185">Reference proteome</keyword>
<feature type="region of interest" description="Disordered" evidence="1">
    <location>
        <begin position="39"/>
        <end position="76"/>
    </location>
</feature>